<dbReference type="AlphaFoldDB" id="A0AAN9C3Z5"/>
<sequence length="96" mass="10093">MTPVSRRSVTLGCGSASGAGQWSRCCCCCCESLSAAFTHSTAASLGAGDRCLLPAAGDTTWIYLGTKNVGNTLFFRVKVNSPSISGHLFWILCKLL</sequence>
<keyword evidence="2" id="KW-1185">Reference proteome</keyword>
<dbReference type="EMBL" id="JAYKXH010000025">
    <property type="protein sequence ID" value="KAK7121245.1"/>
    <property type="molecule type" value="Genomic_DNA"/>
</dbReference>
<evidence type="ECO:0000313" key="2">
    <source>
        <dbReference type="Proteomes" id="UP001364617"/>
    </source>
</evidence>
<reference evidence="1 2" key="1">
    <citation type="submission" date="2024-02" db="EMBL/GenBank/DDBJ databases">
        <title>Chromosome-level genome assembly of the Eurasian Minnow (Phoxinus phoxinus).</title>
        <authorList>
            <person name="Oriowo T.O."/>
            <person name="Martin S."/>
            <person name="Stange M."/>
            <person name="Chrysostomakis Y."/>
            <person name="Brown T."/>
            <person name="Winkler S."/>
            <person name="Kukowka S."/>
            <person name="Myers E.W."/>
            <person name="Bohne A."/>
        </authorList>
    </citation>
    <scope>NUCLEOTIDE SEQUENCE [LARGE SCALE GENOMIC DNA]</scope>
    <source>
        <strain evidence="1">ZFMK-TIS-60720</strain>
        <tissue evidence="1">Whole Organism</tissue>
    </source>
</reference>
<evidence type="ECO:0000313" key="1">
    <source>
        <dbReference type="EMBL" id="KAK7121245.1"/>
    </source>
</evidence>
<organism evidence="1 2">
    <name type="scientific">Phoxinus phoxinus</name>
    <name type="common">Eurasian minnow</name>
    <dbReference type="NCBI Taxonomy" id="58324"/>
    <lineage>
        <taxon>Eukaryota</taxon>
        <taxon>Metazoa</taxon>
        <taxon>Chordata</taxon>
        <taxon>Craniata</taxon>
        <taxon>Vertebrata</taxon>
        <taxon>Euteleostomi</taxon>
        <taxon>Actinopterygii</taxon>
        <taxon>Neopterygii</taxon>
        <taxon>Teleostei</taxon>
        <taxon>Ostariophysi</taxon>
        <taxon>Cypriniformes</taxon>
        <taxon>Leuciscidae</taxon>
        <taxon>Phoxininae</taxon>
        <taxon>Phoxinus</taxon>
    </lineage>
</organism>
<gene>
    <name evidence="1" type="ORF">R3I93_022361</name>
</gene>
<dbReference type="Proteomes" id="UP001364617">
    <property type="component" value="Unassembled WGS sequence"/>
</dbReference>
<accession>A0AAN9C3Z5</accession>
<name>A0AAN9C3Z5_9TELE</name>
<protein>
    <submittedName>
        <fullName evidence="1">Uncharacterized protein</fullName>
    </submittedName>
</protein>
<comment type="caution">
    <text evidence="1">The sequence shown here is derived from an EMBL/GenBank/DDBJ whole genome shotgun (WGS) entry which is preliminary data.</text>
</comment>
<proteinExistence type="predicted"/>